<dbReference type="RefSeq" id="WP_090256722.1">
    <property type="nucleotide sequence ID" value="NZ_FOIR01000001.1"/>
</dbReference>
<sequence>MHKKYIFIYALALILMAVGCTQVIDLDTDEVGGKLVIFGRVSNSSVGNTVTVTRTQPNGEDPLPIESARVLIFDQQDNAAQLNYIGNGIYELPYGVLNQQVGSQFRLEVNIDGATYTSPLQQMPELVGQDDVSWERIEHTTISSTGVTVVRDAIRVTASTNIYNKPNEFFLRWHVEETYPLVGASLPNSHFPFYTPMVCYAEIPLNQQEIMLLDGTEVRPDFIAPREMAIRFLDYTFDRKHYFSVIQSSITKEAHEYWSRVNTITARSGSIFDIPPASVPGNITSSDPNENVLGFFEVIALDTARTLVTNDDLNIFFERPCQTTGSEMYRRITSVPYMCPSCLVDEKILPEVCIFCDRQPYHSQQRPSYFE</sequence>
<evidence type="ECO:0000313" key="2">
    <source>
        <dbReference type="EMBL" id="SEV87759.1"/>
    </source>
</evidence>
<evidence type="ECO:0000256" key="1">
    <source>
        <dbReference type="SAM" id="SignalP"/>
    </source>
</evidence>
<dbReference type="STRING" id="1267423.SAMN05216290_0404"/>
<dbReference type="OrthoDB" id="922982at2"/>
<accession>A0A1I0MHH5</accession>
<evidence type="ECO:0000313" key="3">
    <source>
        <dbReference type="Proteomes" id="UP000199437"/>
    </source>
</evidence>
<feature type="chain" id="PRO_5011761185" description="DUF4249 domain-containing protein" evidence="1">
    <location>
        <begin position="24"/>
        <end position="371"/>
    </location>
</feature>
<gene>
    <name evidence="2" type="ORF">SAMN05216290_0404</name>
</gene>
<feature type="signal peptide" evidence="1">
    <location>
        <begin position="1"/>
        <end position="23"/>
    </location>
</feature>
<dbReference type="EMBL" id="FOIR01000001">
    <property type="protein sequence ID" value="SEV87759.1"/>
    <property type="molecule type" value="Genomic_DNA"/>
</dbReference>
<dbReference type="Proteomes" id="UP000199437">
    <property type="component" value="Unassembled WGS sequence"/>
</dbReference>
<proteinExistence type="predicted"/>
<keyword evidence="3" id="KW-1185">Reference proteome</keyword>
<dbReference type="PROSITE" id="PS51257">
    <property type="entry name" value="PROKAR_LIPOPROTEIN"/>
    <property type="match status" value="1"/>
</dbReference>
<name>A0A1I0MHH5_9BACT</name>
<protein>
    <recommendedName>
        <fullName evidence="4">DUF4249 domain-containing protein</fullName>
    </recommendedName>
</protein>
<dbReference type="AlphaFoldDB" id="A0A1I0MHH5"/>
<dbReference type="GeneID" id="99985166"/>
<evidence type="ECO:0008006" key="4">
    <source>
        <dbReference type="Google" id="ProtNLM"/>
    </source>
</evidence>
<keyword evidence="1" id="KW-0732">Signal</keyword>
<dbReference type="Pfam" id="PF14054">
    <property type="entry name" value="DUF4249"/>
    <property type="match status" value="1"/>
</dbReference>
<organism evidence="2 3">
    <name type="scientific">Roseivirga pacifica</name>
    <dbReference type="NCBI Taxonomy" id="1267423"/>
    <lineage>
        <taxon>Bacteria</taxon>
        <taxon>Pseudomonadati</taxon>
        <taxon>Bacteroidota</taxon>
        <taxon>Cytophagia</taxon>
        <taxon>Cytophagales</taxon>
        <taxon>Roseivirgaceae</taxon>
        <taxon>Roseivirga</taxon>
    </lineage>
</organism>
<reference evidence="3" key="1">
    <citation type="submission" date="2016-10" db="EMBL/GenBank/DDBJ databases">
        <authorList>
            <person name="Varghese N."/>
            <person name="Submissions S."/>
        </authorList>
    </citation>
    <scope>NUCLEOTIDE SEQUENCE [LARGE SCALE GENOMIC DNA]</scope>
    <source>
        <strain evidence="3">CGMCC 1.12402</strain>
    </source>
</reference>
<dbReference type="InterPro" id="IPR025345">
    <property type="entry name" value="DUF4249"/>
</dbReference>